<dbReference type="InterPro" id="IPR024344">
    <property type="entry name" value="MDMPI_metal-binding"/>
</dbReference>
<gene>
    <name evidence="2" type="ORF">ACIBG2_01730</name>
</gene>
<evidence type="ECO:0000313" key="2">
    <source>
        <dbReference type="EMBL" id="MFI6496067.1"/>
    </source>
</evidence>
<dbReference type="RefSeq" id="WP_397077965.1">
    <property type="nucleotide sequence ID" value="NZ_JBITGY010000001.1"/>
</dbReference>
<comment type="caution">
    <text evidence="2">The sequence shown here is derived from an EMBL/GenBank/DDBJ whole genome shotgun (WGS) entry which is preliminary data.</text>
</comment>
<name>A0ABW7YK33_9ACTN</name>
<feature type="domain" description="Mycothiol-dependent maleylpyruvate isomerase metal-binding" evidence="1">
    <location>
        <begin position="9"/>
        <end position="95"/>
    </location>
</feature>
<reference evidence="2 3" key="1">
    <citation type="submission" date="2024-10" db="EMBL/GenBank/DDBJ databases">
        <title>The Natural Products Discovery Center: Release of the First 8490 Sequenced Strains for Exploring Actinobacteria Biosynthetic Diversity.</title>
        <authorList>
            <person name="Kalkreuter E."/>
            <person name="Kautsar S.A."/>
            <person name="Yang D."/>
            <person name="Bader C.D."/>
            <person name="Teijaro C.N."/>
            <person name="Fluegel L."/>
            <person name="Davis C.M."/>
            <person name="Simpson J.R."/>
            <person name="Lauterbach L."/>
            <person name="Steele A.D."/>
            <person name="Gui C."/>
            <person name="Meng S."/>
            <person name="Li G."/>
            <person name="Viehrig K."/>
            <person name="Ye F."/>
            <person name="Su P."/>
            <person name="Kiefer A.F."/>
            <person name="Nichols A."/>
            <person name="Cepeda A.J."/>
            <person name="Yan W."/>
            <person name="Fan B."/>
            <person name="Jiang Y."/>
            <person name="Adhikari A."/>
            <person name="Zheng C.-J."/>
            <person name="Schuster L."/>
            <person name="Cowan T.M."/>
            <person name="Smanski M.J."/>
            <person name="Chevrette M.G."/>
            <person name="De Carvalho L.P.S."/>
            <person name="Shen B."/>
        </authorList>
    </citation>
    <scope>NUCLEOTIDE SEQUENCE [LARGE SCALE GENOMIC DNA]</scope>
    <source>
        <strain evidence="2 3">NPDC050545</strain>
    </source>
</reference>
<dbReference type="EMBL" id="JBITGY010000001">
    <property type="protein sequence ID" value="MFI6496067.1"/>
    <property type="molecule type" value="Genomic_DNA"/>
</dbReference>
<evidence type="ECO:0000259" key="1">
    <source>
        <dbReference type="Pfam" id="PF11716"/>
    </source>
</evidence>
<dbReference type="Proteomes" id="UP001612741">
    <property type="component" value="Unassembled WGS sequence"/>
</dbReference>
<dbReference type="NCBIfam" id="TIGR03083">
    <property type="entry name" value="maleylpyruvate isomerase family mycothiol-dependent enzyme"/>
    <property type="match status" value="1"/>
</dbReference>
<keyword evidence="3" id="KW-1185">Reference proteome</keyword>
<organism evidence="2 3">
    <name type="scientific">Nonomuraea typhae</name>
    <dbReference type="NCBI Taxonomy" id="2603600"/>
    <lineage>
        <taxon>Bacteria</taxon>
        <taxon>Bacillati</taxon>
        <taxon>Actinomycetota</taxon>
        <taxon>Actinomycetes</taxon>
        <taxon>Streptosporangiales</taxon>
        <taxon>Streptosporangiaceae</taxon>
        <taxon>Nonomuraea</taxon>
    </lineage>
</organism>
<sequence length="212" mass="22986">MTDIHLAIAAERRDLADLLSGLTPEQWRAPSLCAGWRVREVAAHLTMAFRYSMPRVVLSVMRARGDFNRAADRLARRDAAAMSTGQLVAALRDNAGHPWTPPGGGPAEALRHDLVHGLDITVALGLDRKVPAERLRLAMPDDLKAKSIAFFGADLEGVWFTADDLEWSAGSGASVRGSAQDILLAVTGRKLQPGRLSGVTSRRFTRGLLESR</sequence>
<keyword evidence="2" id="KW-0413">Isomerase</keyword>
<dbReference type="GO" id="GO:0016853">
    <property type="term" value="F:isomerase activity"/>
    <property type="evidence" value="ECO:0007669"/>
    <property type="project" value="UniProtKB-KW"/>
</dbReference>
<proteinExistence type="predicted"/>
<evidence type="ECO:0000313" key="3">
    <source>
        <dbReference type="Proteomes" id="UP001612741"/>
    </source>
</evidence>
<dbReference type="SUPFAM" id="SSF109854">
    <property type="entry name" value="DinB/YfiT-like putative metalloenzymes"/>
    <property type="match status" value="1"/>
</dbReference>
<dbReference type="InterPro" id="IPR034660">
    <property type="entry name" value="DinB/YfiT-like"/>
</dbReference>
<dbReference type="InterPro" id="IPR017517">
    <property type="entry name" value="Maleyloyr_isom"/>
</dbReference>
<accession>A0ABW7YK33</accession>
<dbReference type="Gene3D" id="1.20.120.450">
    <property type="entry name" value="dinb family like domain"/>
    <property type="match status" value="1"/>
</dbReference>
<protein>
    <submittedName>
        <fullName evidence="2">Maleylpyruvate isomerase family mycothiol-dependent enzyme</fullName>
    </submittedName>
</protein>
<dbReference type="Pfam" id="PF11716">
    <property type="entry name" value="MDMPI_N"/>
    <property type="match status" value="1"/>
</dbReference>